<evidence type="ECO:0000259" key="11">
    <source>
        <dbReference type="Pfam" id="PF07730"/>
    </source>
</evidence>
<evidence type="ECO:0000256" key="1">
    <source>
        <dbReference type="ARBA" id="ARBA00000085"/>
    </source>
</evidence>
<dbReference type="RefSeq" id="WP_212520897.1">
    <property type="nucleotide sequence ID" value="NZ_JAGSOH010000099.1"/>
</dbReference>
<dbReference type="InterPro" id="IPR003594">
    <property type="entry name" value="HATPase_dom"/>
</dbReference>
<dbReference type="Pfam" id="PF02518">
    <property type="entry name" value="HATPase_c"/>
    <property type="match status" value="1"/>
</dbReference>
<dbReference type="GO" id="GO:0016020">
    <property type="term" value="C:membrane"/>
    <property type="evidence" value="ECO:0007669"/>
    <property type="project" value="InterPro"/>
</dbReference>
<dbReference type="InterPro" id="IPR011712">
    <property type="entry name" value="Sig_transdc_His_kin_sub3_dim/P"/>
</dbReference>
<dbReference type="CDD" id="cd16917">
    <property type="entry name" value="HATPase_UhpB-NarQ-NarX-like"/>
    <property type="match status" value="1"/>
</dbReference>
<keyword evidence="3" id="KW-0597">Phosphoprotein</keyword>
<keyword evidence="9" id="KW-1133">Transmembrane helix</keyword>
<protein>
    <recommendedName>
        <fullName evidence="2">histidine kinase</fullName>
        <ecNumber evidence="2">2.7.13.3</ecNumber>
    </recommendedName>
</protein>
<dbReference type="GO" id="GO:0046983">
    <property type="term" value="F:protein dimerization activity"/>
    <property type="evidence" value="ECO:0007669"/>
    <property type="project" value="InterPro"/>
</dbReference>
<keyword evidence="9" id="KW-0812">Transmembrane</keyword>
<dbReference type="Pfam" id="PF07730">
    <property type="entry name" value="HisKA_3"/>
    <property type="match status" value="1"/>
</dbReference>
<dbReference type="EMBL" id="JAGSOH010000099">
    <property type="protein sequence ID" value="MBR7829763.1"/>
    <property type="molecule type" value="Genomic_DNA"/>
</dbReference>
<evidence type="ECO:0000313" key="13">
    <source>
        <dbReference type="Proteomes" id="UP000676325"/>
    </source>
</evidence>
<dbReference type="GO" id="GO:0000155">
    <property type="term" value="F:phosphorelay sensor kinase activity"/>
    <property type="evidence" value="ECO:0007669"/>
    <property type="project" value="InterPro"/>
</dbReference>
<evidence type="ECO:0000256" key="4">
    <source>
        <dbReference type="ARBA" id="ARBA00022679"/>
    </source>
</evidence>
<feature type="domain" description="Signal transduction histidine kinase subgroup 3 dimerisation and phosphoacceptor" evidence="11">
    <location>
        <begin position="195"/>
        <end position="261"/>
    </location>
</feature>
<evidence type="ECO:0000256" key="8">
    <source>
        <dbReference type="ARBA" id="ARBA00023012"/>
    </source>
</evidence>
<accession>A0A941EFH2</accession>
<dbReference type="PANTHER" id="PTHR24421">
    <property type="entry name" value="NITRATE/NITRITE SENSOR PROTEIN NARX-RELATED"/>
    <property type="match status" value="1"/>
</dbReference>
<keyword evidence="9" id="KW-0472">Membrane</keyword>
<evidence type="ECO:0000256" key="5">
    <source>
        <dbReference type="ARBA" id="ARBA00022741"/>
    </source>
</evidence>
<dbReference type="Gene3D" id="1.20.5.1930">
    <property type="match status" value="1"/>
</dbReference>
<comment type="catalytic activity">
    <reaction evidence="1">
        <text>ATP + protein L-histidine = ADP + protein N-phospho-L-histidine.</text>
        <dbReference type="EC" id="2.7.13.3"/>
    </reaction>
</comment>
<keyword evidence="13" id="KW-1185">Reference proteome</keyword>
<feature type="transmembrane region" description="Helical" evidence="9">
    <location>
        <begin position="78"/>
        <end position="102"/>
    </location>
</feature>
<evidence type="ECO:0000259" key="10">
    <source>
        <dbReference type="Pfam" id="PF02518"/>
    </source>
</evidence>
<evidence type="ECO:0000256" key="3">
    <source>
        <dbReference type="ARBA" id="ARBA00022553"/>
    </source>
</evidence>
<proteinExistence type="predicted"/>
<feature type="domain" description="Histidine kinase/HSP90-like ATPase" evidence="10">
    <location>
        <begin position="304"/>
        <end position="393"/>
    </location>
</feature>
<dbReference type="InterPro" id="IPR036890">
    <property type="entry name" value="HATPase_C_sf"/>
</dbReference>
<gene>
    <name evidence="12" type="ORF">KDK95_25890</name>
</gene>
<dbReference type="AlphaFoldDB" id="A0A941EFH2"/>
<dbReference type="PANTHER" id="PTHR24421:SF10">
    <property type="entry name" value="NITRATE_NITRITE SENSOR PROTEIN NARQ"/>
    <property type="match status" value="1"/>
</dbReference>
<comment type="caution">
    <text evidence="12">The sequence shown here is derived from an EMBL/GenBank/DDBJ whole genome shotgun (WGS) entry which is preliminary data.</text>
</comment>
<evidence type="ECO:0000256" key="2">
    <source>
        <dbReference type="ARBA" id="ARBA00012438"/>
    </source>
</evidence>
<keyword evidence="6" id="KW-0418">Kinase</keyword>
<dbReference type="InterPro" id="IPR050482">
    <property type="entry name" value="Sensor_HK_TwoCompSys"/>
</dbReference>
<evidence type="ECO:0000256" key="6">
    <source>
        <dbReference type="ARBA" id="ARBA00022777"/>
    </source>
</evidence>
<dbReference type="SUPFAM" id="SSF55874">
    <property type="entry name" value="ATPase domain of HSP90 chaperone/DNA topoisomerase II/histidine kinase"/>
    <property type="match status" value="1"/>
</dbReference>
<evidence type="ECO:0000256" key="9">
    <source>
        <dbReference type="SAM" id="Phobius"/>
    </source>
</evidence>
<feature type="transmembrane region" description="Helical" evidence="9">
    <location>
        <begin position="21"/>
        <end position="42"/>
    </location>
</feature>
<keyword evidence="5" id="KW-0547">Nucleotide-binding</keyword>
<keyword evidence="4" id="KW-0808">Transferase</keyword>
<keyword evidence="8" id="KW-0902">Two-component regulatory system</keyword>
<name>A0A941EFH2_9ACTN</name>
<feature type="transmembrane region" description="Helical" evidence="9">
    <location>
        <begin position="54"/>
        <end position="71"/>
    </location>
</feature>
<evidence type="ECO:0000256" key="7">
    <source>
        <dbReference type="ARBA" id="ARBA00022840"/>
    </source>
</evidence>
<dbReference type="Proteomes" id="UP000676325">
    <property type="component" value="Unassembled WGS sequence"/>
</dbReference>
<dbReference type="Gene3D" id="3.30.565.10">
    <property type="entry name" value="Histidine kinase-like ATPase, C-terminal domain"/>
    <property type="match status" value="1"/>
</dbReference>
<reference evidence="12" key="1">
    <citation type="submission" date="2021-04" db="EMBL/GenBank/DDBJ databases">
        <title>Genome based classification of Actinospica acidithermotolerans sp. nov., an actinobacterium isolated from an Indonesian hot spring.</title>
        <authorList>
            <person name="Kusuma A.B."/>
            <person name="Putra K.E."/>
            <person name="Nafisah S."/>
            <person name="Loh J."/>
            <person name="Nouioui I."/>
            <person name="Goodfellow M."/>
        </authorList>
    </citation>
    <scope>NUCLEOTIDE SEQUENCE</scope>
    <source>
        <strain evidence="12">MGRD01-02</strain>
    </source>
</reference>
<dbReference type="GO" id="GO:0005524">
    <property type="term" value="F:ATP binding"/>
    <property type="evidence" value="ECO:0007669"/>
    <property type="project" value="UniProtKB-KW"/>
</dbReference>
<organism evidence="12 13">
    <name type="scientific">Actinospica acidithermotolerans</name>
    <dbReference type="NCBI Taxonomy" id="2828514"/>
    <lineage>
        <taxon>Bacteria</taxon>
        <taxon>Bacillati</taxon>
        <taxon>Actinomycetota</taxon>
        <taxon>Actinomycetes</taxon>
        <taxon>Catenulisporales</taxon>
        <taxon>Actinospicaceae</taxon>
        <taxon>Actinospica</taxon>
    </lineage>
</organism>
<keyword evidence="7" id="KW-0067">ATP-binding</keyword>
<sequence>MTFPLALPGRTRRMVTRANSRIPALLVDLLVTAIAEASIVWGVLSSQEYVEVSWSWWVWAWALLLPLPLLWRRTAPFAVFWLVGGGTLLLSFFANLAITWNHSSEFMLMVAMATVAYYRDGWRFWLAAGTSISATFLAVQQQLGRTLESMLIVAMAFVAGRLAAQQRDLARLMTERAHEIEQTSQARAAQAAAEERTRIARDMHDILAHAVSLMIVQAEAGAAVVHQDARKAEAAFDAIGDGGRDALAQLRRMLGVLREDDALALSPQPTIGELPRLVETVRATKIDVRLVVVGVPRRLPQDTEVAVYRTAQEALTNMVKHSRAERAELRLDWTSEALTVRVTDDGAGPGAGGGEAGKGLIGIRERIGACGGTVETGPGPDGRGFQVLVRIPTDASH</sequence>
<dbReference type="EC" id="2.7.13.3" evidence="2"/>
<evidence type="ECO:0000313" key="12">
    <source>
        <dbReference type="EMBL" id="MBR7829763.1"/>
    </source>
</evidence>